<keyword evidence="5" id="KW-0285">Flavoprotein</keyword>
<evidence type="ECO:0000256" key="9">
    <source>
        <dbReference type="ARBA" id="ARBA00022989"/>
    </source>
</evidence>
<evidence type="ECO:0000256" key="4">
    <source>
        <dbReference type="ARBA" id="ARBA00022553"/>
    </source>
</evidence>
<keyword evidence="13" id="KW-0830">Ubiquinone</keyword>
<dbReference type="InterPro" id="IPR010204">
    <property type="entry name" value="NqrC"/>
</dbReference>
<keyword evidence="2" id="KW-1003">Cell membrane</keyword>
<comment type="caution">
    <text evidence="18">The sequence shown here is derived from an EMBL/GenBank/DDBJ whole genome shotgun (WGS) entry which is preliminary data.</text>
</comment>
<dbReference type="PANTHER" id="PTHR37838">
    <property type="entry name" value="NA(+)-TRANSLOCATING NADH-QUINONE REDUCTASE SUBUNIT C"/>
    <property type="match status" value="1"/>
</dbReference>
<keyword evidence="6" id="KW-0288">FMN</keyword>
<evidence type="ECO:0000256" key="2">
    <source>
        <dbReference type="ARBA" id="ARBA00022475"/>
    </source>
</evidence>
<keyword evidence="4" id="KW-0597">Phosphoprotein</keyword>
<evidence type="ECO:0000256" key="12">
    <source>
        <dbReference type="ARBA" id="ARBA00023065"/>
    </source>
</evidence>
<keyword evidence="15" id="KW-0739">Sodium transport</keyword>
<feature type="domain" description="FMN-binding" evidence="17">
    <location>
        <begin position="109"/>
        <end position="200"/>
    </location>
</feature>
<evidence type="ECO:0000256" key="11">
    <source>
        <dbReference type="ARBA" id="ARBA00023053"/>
    </source>
</evidence>
<gene>
    <name evidence="18" type="ORF">PQJ61_07345</name>
</gene>
<dbReference type="EMBL" id="JAQQAL010000014">
    <property type="protein sequence ID" value="MDC7226564.1"/>
    <property type="molecule type" value="Genomic_DNA"/>
</dbReference>
<evidence type="ECO:0000256" key="10">
    <source>
        <dbReference type="ARBA" id="ARBA00023027"/>
    </source>
</evidence>
<proteinExistence type="predicted"/>
<dbReference type="Pfam" id="PF04205">
    <property type="entry name" value="FMN_bind"/>
    <property type="match status" value="1"/>
</dbReference>
<evidence type="ECO:0000313" key="19">
    <source>
        <dbReference type="Proteomes" id="UP001221217"/>
    </source>
</evidence>
<accession>A0AAJ1MNM6</accession>
<dbReference type="SMART" id="SM00900">
    <property type="entry name" value="FMN_bind"/>
    <property type="match status" value="1"/>
</dbReference>
<dbReference type="PANTHER" id="PTHR37838:SF1">
    <property type="entry name" value="NA(+)-TRANSLOCATING NADH-QUINONE REDUCTASE SUBUNIT C"/>
    <property type="match status" value="1"/>
</dbReference>
<dbReference type="AlphaFoldDB" id="A0AAJ1MNM6"/>
<evidence type="ECO:0000256" key="7">
    <source>
        <dbReference type="ARBA" id="ARBA00022692"/>
    </source>
</evidence>
<keyword evidence="8" id="KW-1278">Translocase</keyword>
<evidence type="ECO:0000256" key="5">
    <source>
        <dbReference type="ARBA" id="ARBA00022630"/>
    </source>
</evidence>
<keyword evidence="3" id="KW-0997">Cell inner membrane</keyword>
<evidence type="ECO:0000313" key="18">
    <source>
        <dbReference type="EMBL" id="MDC7226564.1"/>
    </source>
</evidence>
<evidence type="ECO:0000259" key="17">
    <source>
        <dbReference type="SMART" id="SM00900"/>
    </source>
</evidence>
<evidence type="ECO:0000256" key="8">
    <source>
        <dbReference type="ARBA" id="ARBA00022967"/>
    </source>
</evidence>
<keyword evidence="11" id="KW-0915">Sodium</keyword>
<dbReference type="GO" id="GO:0016020">
    <property type="term" value="C:membrane"/>
    <property type="evidence" value="ECO:0007669"/>
    <property type="project" value="InterPro"/>
</dbReference>
<keyword evidence="9 16" id="KW-1133">Transmembrane helix</keyword>
<evidence type="ECO:0000256" key="14">
    <source>
        <dbReference type="ARBA" id="ARBA00023136"/>
    </source>
</evidence>
<dbReference type="Proteomes" id="UP001221217">
    <property type="component" value="Unassembled WGS sequence"/>
</dbReference>
<evidence type="ECO:0000256" key="15">
    <source>
        <dbReference type="ARBA" id="ARBA00023201"/>
    </source>
</evidence>
<evidence type="ECO:0000256" key="3">
    <source>
        <dbReference type="ARBA" id="ARBA00022519"/>
    </source>
</evidence>
<name>A0AAJ1MNM6_9SPIO</name>
<dbReference type="GO" id="GO:0016655">
    <property type="term" value="F:oxidoreductase activity, acting on NAD(P)H, quinone or similar compound as acceptor"/>
    <property type="evidence" value="ECO:0007669"/>
    <property type="project" value="InterPro"/>
</dbReference>
<sequence length="208" mass="22467">MKQVSFFSERIKPVIIMAVITIICISLVSGIHLSTQELVIANEGLVLKKAVLYAAGVEIPSGNAEVNELYEERVEEQMDESGDVYIVYGEGGSTGGEIEAYAFIAPGPGLWGEIEMLAAFMPDLKTFAGIDFIKQNETPGLGARITEAWFKEQLRGKQPPLVMNPEGTESSASTEIDAITGASRTSDFVLSIFNEAGLRAAELEKEGM</sequence>
<keyword evidence="1" id="KW-0813">Transport</keyword>
<feature type="transmembrane region" description="Helical" evidence="16">
    <location>
        <begin position="12"/>
        <end position="33"/>
    </location>
</feature>
<keyword evidence="12" id="KW-0406">Ion transport</keyword>
<evidence type="ECO:0000256" key="6">
    <source>
        <dbReference type="ARBA" id="ARBA00022643"/>
    </source>
</evidence>
<dbReference type="InterPro" id="IPR007329">
    <property type="entry name" value="FMN-bd"/>
</dbReference>
<reference evidence="18 19" key="1">
    <citation type="submission" date="2022-12" db="EMBL/GenBank/DDBJ databases">
        <title>Metagenome assembled genome from gulf of manar.</title>
        <authorList>
            <person name="Kohli P."/>
            <person name="Pk S."/>
            <person name="Venkata Ramana C."/>
            <person name="Sasikala C."/>
        </authorList>
    </citation>
    <scope>NUCLEOTIDE SEQUENCE [LARGE SCALE GENOMIC DNA]</scope>
    <source>
        <strain evidence="18">JB008</strain>
    </source>
</reference>
<dbReference type="GO" id="GO:0010181">
    <property type="term" value="F:FMN binding"/>
    <property type="evidence" value="ECO:0007669"/>
    <property type="project" value="InterPro"/>
</dbReference>
<evidence type="ECO:0000256" key="16">
    <source>
        <dbReference type="SAM" id="Phobius"/>
    </source>
</evidence>
<protein>
    <submittedName>
        <fullName evidence="18">FMN-binding protein</fullName>
    </submittedName>
</protein>
<evidence type="ECO:0000256" key="1">
    <source>
        <dbReference type="ARBA" id="ARBA00022448"/>
    </source>
</evidence>
<evidence type="ECO:0000256" key="13">
    <source>
        <dbReference type="ARBA" id="ARBA00023075"/>
    </source>
</evidence>
<keyword evidence="10" id="KW-0520">NAD</keyword>
<organism evidence="18 19">
    <name type="scientific">Candidatus Thalassospirochaeta sargassi</name>
    <dbReference type="NCBI Taxonomy" id="3119039"/>
    <lineage>
        <taxon>Bacteria</taxon>
        <taxon>Pseudomonadati</taxon>
        <taxon>Spirochaetota</taxon>
        <taxon>Spirochaetia</taxon>
        <taxon>Spirochaetales</taxon>
        <taxon>Spirochaetaceae</taxon>
        <taxon>Candidatus Thalassospirochaeta</taxon>
    </lineage>
</organism>
<keyword evidence="7 16" id="KW-0812">Transmembrane</keyword>
<dbReference type="GO" id="GO:0006814">
    <property type="term" value="P:sodium ion transport"/>
    <property type="evidence" value="ECO:0007669"/>
    <property type="project" value="UniProtKB-KW"/>
</dbReference>
<keyword evidence="14 16" id="KW-0472">Membrane</keyword>